<sequence length="299" mass="32517">MKTISLIISLFFTAAQAGTLNYEMNDQNQIRVQMFSSEASLEFEHPELIGFFRGPCGTDSCEVASDSPLTLTYQVSGASTCDALDGNQEWQGPLTATDGQHQVNLAAIESNTTFTLMCIDSSGQFDLHQVDITVTAPGFCTTEVYPPGLARVDGVYANYNDGVEFGNSTNVTFEANIAISTFLTLSEFSFDQPDTRRRITLVTAPTNYDPIEAGTISVSTCPGDFSQTAECVFNVTNNSTLFFSTRPSDAGSPFNFCILDPTQSYYINYITTPDPYNQAPNCANGAQSCAFFYSEAVMN</sequence>
<evidence type="ECO:0000256" key="1">
    <source>
        <dbReference type="SAM" id="SignalP"/>
    </source>
</evidence>
<feature type="chain" id="PRO_5046870426" evidence="1">
    <location>
        <begin position="18"/>
        <end position="299"/>
    </location>
</feature>
<protein>
    <submittedName>
        <fullName evidence="2">Uncharacterized protein</fullName>
    </submittedName>
</protein>
<reference evidence="3" key="1">
    <citation type="journal article" date="2019" name="Int. J. Syst. Evol. Microbiol.">
        <title>The Global Catalogue of Microorganisms (GCM) 10K type strain sequencing project: providing services to taxonomists for standard genome sequencing and annotation.</title>
        <authorList>
            <consortium name="The Broad Institute Genomics Platform"/>
            <consortium name="The Broad Institute Genome Sequencing Center for Infectious Disease"/>
            <person name="Wu L."/>
            <person name="Ma J."/>
        </authorList>
    </citation>
    <scope>NUCLEOTIDE SEQUENCE [LARGE SCALE GENOMIC DNA]</scope>
    <source>
        <strain evidence="3">KCTC 42953</strain>
    </source>
</reference>
<comment type="caution">
    <text evidence="2">The sequence shown here is derived from an EMBL/GenBank/DDBJ whole genome shotgun (WGS) entry which is preliminary data.</text>
</comment>
<accession>A0ABV7JF12</accession>
<evidence type="ECO:0000313" key="2">
    <source>
        <dbReference type="EMBL" id="MFC3195281.1"/>
    </source>
</evidence>
<name>A0ABV7JF12_9GAMM</name>
<gene>
    <name evidence="2" type="ORF">ACFODZ_13595</name>
</gene>
<organism evidence="2 3">
    <name type="scientific">Marinicella sediminis</name>
    <dbReference type="NCBI Taxonomy" id="1792834"/>
    <lineage>
        <taxon>Bacteria</taxon>
        <taxon>Pseudomonadati</taxon>
        <taxon>Pseudomonadota</taxon>
        <taxon>Gammaproteobacteria</taxon>
        <taxon>Lysobacterales</taxon>
        <taxon>Marinicellaceae</taxon>
        <taxon>Marinicella</taxon>
    </lineage>
</organism>
<keyword evidence="3" id="KW-1185">Reference proteome</keyword>
<dbReference type="Proteomes" id="UP001595533">
    <property type="component" value="Unassembled WGS sequence"/>
</dbReference>
<dbReference type="EMBL" id="JBHRTS010000007">
    <property type="protein sequence ID" value="MFC3195281.1"/>
    <property type="molecule type" value="Genomic_DNA"/>
</dbReference>
<evidence type="ECO:0000313" key="3">
    <source>
        <dbReference type="Proteomes" id="UP001595533"/>
    </source>
</evidence>
<keyword evidence="1" id="KW-0732">Signal</keyword>
<proteinExistence type="predicted"/>
<feature type="signal peptide" evidence="1">
    <location>
        <begin position="1"/>
        <end position="17"/>
    </location>
</feature>
<dbReference type="RefSeq" id="WP_077411615.1">
    <property type="nucleotide sequence ID" value="NZ_JBHRTS010000007.1"/>
</dbReference>